<evidence type="ECO:0000256" key="1">
    <source>
        <dbReference type="SAM" id="MobiDB-lite"/>
    </source>
</evidence>
<proteinExistence type="predicted"/>
<name>A0ABN8YSP9_RANTA</name>
<keyword evidence="3" id="KW-1185">Reference proteome</keyword>
<accession>A0ABN8YSP9</accession>
<organism evidence="2 3">
    <name type="scientific">Rangifer tarandus platyrhynchus</name>
    <name type="common">Svalbard reindeer</name>
    <dbReference type="NCBI Taxonomy" id="3082113"/>
    <lineage>
        <taxon>Eukaryota</taxon>
        <taxon>Metazoa</taxon>
        <taxon>Chordata</taxon>
        <taxon>Craniata</taxon>
        <taxon>Vertebrata</taxon>
        <taxon>Euteleostomi</taxon>
        <taxon>Mammalia</taxon>
        <taxon>Eutheria</taxon>
        <taxon>Laurasiatheria</taxon>
        <taxon>Artiodactyla</taxon>
        <taxon>Ruminantia</taxon>
        <taxon>Pecora</taxon>
        <taxon>Cervidae</taxon>
        <taxon>Odocoileinae</taxon>
        <taxon>Rangifer</taxon>
    </lineage>
</organism>
<protein>
    <submittedName>
        <fullName evidence="2">Uncharacterized protein</fullName>
    </submittedName>
</protein>
<feature type="region of interest" description="Disordered" evidence="1">
    <location>
        <begin position="1"/>
        <end position="25"/>
    </location>
</feature>
<gene>
    <name evidence="2" type="ORF">MRATA1EN1_LOCUS13564</name>
</gene>
<dbReference type="Proteomes" id="UP001176941">
    <property type="component" value="Chromosome 23"/>
</dbReference>
<dbReference type="EMBL" id="OX459959">
    <property type="protein sequence ID" value="CAI9164602.1"/>
    <property type="molecule type" value="Genomic_DNA"/>
</dbReference>
<reference evidence="2" key="1">
    <citation type="submission" date="2023-04" db="EMBL/GenBank/DDBJ databases">
        <authorList>
            <consortium name="ELIXIR-Norway"/>
        </authorList>
    </citation>
    <scope>NUCLEOTIDE SEQUENCE [LARGE SCALE GENOMIC DNA]</scope>
</reference>
<sequence length="112" mass="12591">MGFSRQEYWSGLPGPPAGDLPNPGIKRRSLTWQADSLPAEPPGKPKNTRVGSLSLHQGIFPTQELNWGLLHCRWILYQLSYQGSPSRGIANSYLETNYNYHQKQGSVCLQHI</sequence>
<evidence type="ECO:0000313" key="2">
    <source>
        <dbReference type="EMBL" id="CAI9164602.1"/>
    </source>
</evidence>
<evidence type="ECO:0000313" key="3">
    <source>
        <dbReference type="Proteomes" id="UP001176941"/>
    </source>
</evidence>